<protein>
    <recommendedName>
        <fullName evidence="3">Vacuolar protein sorting-associated protein 27</fullName>
    </recommendedName>
</protein>
<evidence type="ECO:0000313" key="12">
    <source>
        <dbReference type="EMBL" id="TPX67281.1"/>
    </source>
</evidence>
<feature type="domain" description="FYVE-type" evidence="10">
    <location>
        <begin position="169"/>
        <end position="229"/>
    </location>
</feature>
<dbReference type="GO" id="GO:0005769">
    <property type="term" value="C:early endosome"/>
    <property type="evidence" value="ECO:0007669"/>
    <property type="project" value="TreeGrafter"/>
</dbReference>
<feature type="compositionally biased region" description="Low complexity" evidence="9">
    <location>
        <begin position="544"/>
        <end position="566"/>
    </location>
</feature>
<dbReference type="Proteomes" id="UP000320333">
    <property type="component" value="Unassembled WGS sequence"/>
</dbReference>
<dbReference type="AlphaFoldDB" id="A0A507ETS5"/>
<comment type="similarity">
    <text evidence="2">Belongs to the VPS27 family.</text>
</comment>
<dbReference type="InterPro" id="IPR011011">
    <property type="entry name" value="Znf_FYVE_PHD"/>
</dbReference>
<evidence type="ECO:0000256" key="3">
    <source>
        <dbReference type="ARBA" id="ARBA00017753"/>
    </source>
</evidence>
<feature type="compositionally biased region" description="Pro residues" evidence="9">
    <location>
        <begin position="283"/>
        <end position="294"/>
    </location>
</feature>
<dbReference type="STRING" id="246404.A0A507ETS5"/>
<reference evidence="12 13" key="1">
    <citation type="journal article" date="2019" name="Sci. Rep.">
        <title>Comparative genomics of chytrid fungi reveal insights into the obligate biotrophic and pathogenic lifestyle of Synchytrium endobioticum.</title>
        <authorList>
            <person name="van de Vossenberg B.T.L.H."/>
            <person name="Warris S."/>
            <person name="Nguyen H.D.T."/>
            <person name="van Gent-Pelzer M.P.E."/>
            <person name="Joly D.L."/>
            <person name="van de Geest H.C."/>
            <person name="Bonants P.J.M."/>
            <person name="Smith D.S."/>
            <person name="Levesque C.A."/>
            <person name="van der Lee T.A.J."/>
        </authorList>
    </citation>
    <scope>NUCLEOTIDE SEQUENCE [LARGE SCALE GENOMIC DNA]</scope>
    <source>
        <strain evidence="12 13">CBS 675.73</strain>
    </source>
</reference>
<accession>A0A507ETS5</accession>
<comment type="subcellular location">
    <subcellularLocation>
        <location evidence="1">Endosome membrane</location>
        <topology evidence="1">Peripheral membrane protein</topology>
        <orientation evidence="1">Cytoplasmic side</orientation>
    </subcellularLocation>
</comment>
<keyword evidence="6 8" id="KW-0863">Zinc-finger</keyword>
<gene>
    <name evidence="12" type="ORF">CcCBS67573_g07563</name>
</gene>
<proteinExistence type="inferred from homology"/>
<dbReference type="InterPro" id="IPR003903">
    <property type="entry name" value="UIM_dom"/>
</dbReference>
<dbReference type="InterPro" id="IPR002014">
    <property type="entry name" value="VHS_dom"/>
</dbReference>
<name>A0A507ETS5_9FUNG</name>
<dbReference type="Pfam" id="PF00790">
    <property type="entry name" value="VHS"/>
    <property type="match status" value="1"/>
</dbReference>
<evidence type="ECO:0000256" key="2">
    <source>
        <dbReference type="ARBA" id="ARBA00008597"/>
    </source>
</evidence>
<dbReference type="CDD" id="cd16979">
    <property type="entry name" value="VHS_Vps27"/>
    <property type="match status" value="1"/>
</dbReference>
<dbReference type="SUPFAM" id="SSF48464">
    <property type="entry name" value="ENTH/VHS domain"/>
    <property type="match status" value="1"/>
</dbReference>
<dbReference type="GO" id="GO:0007034">
    <property type="term" value="P:vacuolar transport"/>
    <property type="evidence" value="ECO:0007669"/>
    <property type="project" value="UniProtKB-ARBA"/>
</dbReference>
<feature type="compositionally biased region" description="Low complexity" evidence="9">
    <location>
        <begin position="476"/>
        <end position="520"/>
    </location>
</feature>
<feature type="compositionally biased region" description="Low complexity" evidence="9">
    <location>
        <begin position="641"/>
        <end position="663"/>
    </location>
</feature>
<dbReference type="GO" id="GO:0031623">
    <property type="term" value="P:receptor internalization"/>
    <property type="evidence" value="ECO:0007669"/>
    <property type="project" value="TreeGrafter"/>
</dbReference>
<feature type="compositionally biased region" description="Polar residues" evidence="9">
    <location>
        <begin position="599"/>
        <end position="621"/>
    </location>
</feature>
<evidence type="ECO:0000256" key="6">
    <source>
        <dbReference type="ARBA" id="ARBA00022771"/>
    </source>
</evidence>
<evidence type="ECO:0000256" key="8">
    <source>
        <dbReference type="PROSITE-ProRule" id="PRU00091"/>
    </source>
</evidence>
<keyword evidence="13" id="KW-1185">Reference proteome</keyword>
<keyword evidence="4" id="KW-0479">Metal-binding</keyword>
<feature type="compositionally biased region" description="Polar residues" evidence="9">
    <location>
        <begin position="664"/>
        <end position="681"/>
    </location>
</feature>
<dbReference type="GO" id="GO:0010008">
    <property type="term" value="C:endosome membrane"/>
    <property type="evidence" value="ECO:0007669"/>
    <property type="project" value="UniProtKB-SubCell"/>
</dbReference>
<dbReference type="GO" id="GO:0035091">
    <property type="term" value="F:phosphatidylinositol binding"/>
    <property type="evidence" value="ECO:0007669"/>
    <property type="project" value="InterPro"/>
</dbReference>
<dbReference type="Gene3D" id="3.30.40.10">
    <property type="entry name" value="Zinc/RING finger domain, C3HC4 (zinc finger)"/>
    <property type="match status" value="1"/>
</dbReference>
<dbReference type="InterPro" id="IPR049425">
    <property type="entry name" value="Vps27_GAT-like"/>
</dbReference>
<evidence type="ECO:0000259" key="11">
    <source>
        <dbReference type="PROSITE" id="PS50179"/>
    </source>
</evidence>
<dbReference type="PANTHER" id="PTHR46275:SF1">
    <property type="entry name" value="HEPATOCYTE GROWTH FACTOR-REGULATED TYROSINE KINASE SUBSTRATE"/>
    <property type="match status" value="1"/>
</dbReference>
<dbReference type="GO" id="GO:0032456">
    <property type="term" value="P:endocytic recycling"/>
    <property type="evidence" value="ECO:0007669"/>
    <property type="project" value="TreeGrafter"/>
</dbReference>
<feature type="domain" description="VHS" evidence="11">
    <location>
        <begin position="19"/>
        <end position="149"/>
    </location>
</feature>
<dbReference type="PROSITE" id="PS50178">
    <property type="entry name" value="ZF_FYVE"/>
    <property type="match status" value="1"/>
</dbReference>
<dbReference type="OrthoDB" id="957735at2759"/>
<evidence type="ECO:0000256" key="4">
    <source>
        <dbReference type="ARBA" id="ARBA00022723"/>
    </source>
</evidence>
<dbReference type="SMART" id="SM00288">
    <property type="entry name" value="VHS"/>
    <property type="match status" value="1"/>
</dbReference>
<feature type="region of interest" description="Disordered" evidence="9">
    <location>
        <begin position="476"/>
        <end position="725"/>
    </location>
</feature>
<dbReference type="InterPro" id="IPR017073">
    <property type="entry name" value="HGS/VPS27"/>
</dbReference>
<evidence type="ECO:0000259" key="10">
    <source>
        <dbReference type="PROSITE" id="PS50178"/>
    </source>
</evidence>
<evidence type="ECO:0000256" key="1">
    <source>
        <dbReference type="ARBA" id="ARBA00004125"/>
    </source>
</evidence>
<dbReference type="InterPro" id="IPR008942">
    <property type="entry name" value="ENTH_VHS"/>
</dbReference>
<dbReference type="InterPro" id="IPR013083">
    <property type="entry name" value="Znf_RING/FYVE/PHD"/>
</dbReference>
<evidence type="ECO:0000256" key="9">
    <source>
        <dbReference type="SAM" id="MobiDB-lite"/>
    </source>
</evidence>
<dbReference type="Pfam" id="PF01363">
    <property type="entry name" value="FYVE"/>
    <property type="match status" value="1"/>
</dbReference>
<keyword evidence="7" id="KW-0862">Zinc</keyword>
<dbReference type="InterPro" id="IPR000306">
    <property type="entry name" value="Znf_FYVE"/>
</dbReference>
<dbReference type="SMART" id="SM00064">
    <property type="entry name" value="FYVE"/>
    <property type="match status" value="1"/>
</dbReference>
<dbReference type="PROSITE" id="PS50179">
    <property type="entry name" value="VHS"/>
    <property type="match status" value="1"/>
</dbReference>
<dbReference type="SMART" id="SM00726">
    <property type="entry name" value="UIM"/>
    <property type="match status" value="2"/>
</dbReference>
<dbReference type="PROSITE" id="PS50330">
    <property type="entry name" value="UIM"/>
    <property type="match status" value="1"/>
</dbReference>
<sequence length="725" mass="78525">MSFLFGGSMIDELVDKATSENLPAGSEDMFLNLDIADRIKSKQTPANQAARAIKRRLLFKNPNVQLLAMKLADTCAKNSGAHFLVEVAGKDFMDTLVSLGGSLQLTDLAVRKAALALIQGWGLSFKGKPELAYACEVYETLKQEGVPFPPVERAEVSSILIDTTTAPEWSDSDVCMRCRTQFTTFNRKHHCRNCGQTFCQPCSSKTAPLPHLGITEAVRVCDGCSMKLAAKAAGALSGAAIPRSDSVRFKDPAAQKEQDDIEKAIAASLASAGGAAPSNRSSMPPPRKQQPPKPAYVDEEEDEDLKAAIEASLREMKLADESKGSVSYGNAGGDSHGFGSFGGSGYTSSGAPSAALVAPVANTNELDQSQIDFLKQFSDVVERLDADVQQRGIGVMSHSKISDLYKQIFALQPKLQWTLEDSVSKYRTCMEMNEKVADSLQMYDRLMQERLNSGPAGYGAPQQYWGSAPIQPQAGYYGAPPGGQIPYGSPQQMQGQYAPQQAYAPQPQPVPGQAWGPPVAYDNSGYNPQAAPVNHAMPPQSYAPQPQEHYVPQQHQQQQQQQQSNQGYPADPNYLQSAPPAQQGYNNTSPTDAGYAPAQQYSQDPNALPQQHQQPPVSQASPLDPGLNPELQGLQFAPLAPTEQPQAPQQTQVPQQHLQQNTTPPQQHYQQGPGSEQQYTYGSAPPGPQQHQLQEQVPFGGYHQQAVQPPHQNPPPAQEAPLIEF</sequence>
<dbReference type="PANTHER" id="PTHR46275">
    <property type="entry name" value="HEPATOCYTE GROWTH FACTOR-REGULATED TYROSINE KINASE SUBSTRATE"/>
    <property type="match status" value="1"/>
</dbReference>
<dbReference type="InterPro" id="IPR017455">
    <property type="entry name" value="Znf_FYVE-rel"/>
</dbReference>
<dbReference type="SUPFAM" id="SSF57903">
    <property type="entry name" value="FYVE/PHD zinc finger"/>
    <property type="match status" value="1"/>
</dbReference>
<feature type="compositionally biased region" description="Polar residues" evidence="9">
    <location>
        <begin position="574"/>
        <end position="591"/>
    </location>
</feature>
<comment type="caution">
    <text evidence="12">The sequence shown here is derived from an EMBL/GenBank/DDBJ whole genome shotgun (WGS) entry which is preliminary data.</text>
</comment>
<dbReference type="GO" id="GO:0043130">
    <property type="term" value="F:ubiquitin binding"/>
    <property type="evidence" value="ECO:0007669"/>
    <property type="project" value="InterPro"/>
</dbReference>
<dbReference type="Gene3D" id="1.25.40.90">
    <property type="match status" value="1"/>
</dbReference>
<evidence type="ECO:0000313" key="13">
    <source>
        <dbReference type="Proteomes" id="UP000320333"/>
    </source>
</evidence>
<feature type="region of interest" description="Disordered" evidence="9">
    <location>
        <begin position="269"/>
        <end position="303"/>
    </location>
</feature>
<keyword evidence="5" id="KW-0967">Endosome</keyword>
<dbReference type="EMBL" id="QEAP01000406">
    <property type="protein sequence ID" value="TPX67281.1"/>
    <property type="molecule type" value="Genomic_DNA"/>
</dbReference>
<dbReference type="GO" id="GO:0008270">
    <property type="term" value="F:zinc ion binding"/>
    <property type="evidence" value="ECO:0007669"/>
    <property type="project" value="UniProtKB-KW"/>
</dbReference>
<evidence type="ECO:0000256" key="7">
    <source>
        <dbReference type="ARBA" id="ARBA00022833"/>
    </source>
</evidence>
<organism evidence="12 13">
    <name type="scientific">Chytriomyces confervae</name>
    <dbReference type="NCBI Taxonomy" id="246404"/>
    <lineage>
        <taxon>Eukaryota</taxon>
        <taxon>Fungi</taxon>
        <taxon>Fungi incertae sedis</taxon>
        <taxon>Chytridiomycota</taxon>
        <taxon>Chytridiomycota incertae sedis</taxon>
        <taxon>Chytridiomycetes</taxon>
        <taxon>Chytridiales</taxon>
        <taxon>Chytriomycetaceae</taxon>
        <taxon>Chytriomyces</taxon>
    </lineage>
</organism>
<dbReference type="Gene3D" id="6.10.140.100">
    <property type="match status" value="1"/>
</dbReference>
<evidence type="ECO:0000256" key="5">
    <source>
        <dbReference type="ARBA" id="ARBA00022753"/>
    </source>
</evidence>
<dbReference type="Pfam" id="PF21356">
    <property type="entry name" value="Vps27_GAT-like"/>
    <property type="match status" value="1"/>
</dbReference>
<dbReference type="Gene3D" id="1.20.5.1940">
    <property type="match status" value="1"/>
</dbReference>